<feature type="signal peptide" evidence="1">
    <location>
        <begin position="1"/>
        <end position="28"/>
    </location>
</feature>
<evidence type="ECO:0000313" key="3">
    <source>
        <dbReference type="Proteomes" id="UP001610446"/>
    </source>
</evidence>
<keyword evidence="1" id="KW-0732">Signal</keyword>
<dbReference type="Proteomes" id="UP001610446">
    <property type="component" value="Unassembled WGS sequence"/>
</dbReference>
<reference evidence="2 3" key="1">
    <citation type="submission" date="2024-07" db="EMBL/GenBank/DDBJ databases">
        <title>Section-level genome sequencing and comparative genomics of Aspergillus sections Usti and Cavernicolus.</title>
        <authorList>
            <consortium name="Lawrence Berkeley National Laboratory"/>
            <person name="Nybo J.L."/>
            <person name="Vesth T.C."/>
            <person name="Theobald S."/>
            <person name="Frisvad J.C."/>
            <person name="Larsen T.O."/>
            <person name="Kjaerboelling I."/>
            <person name="Rothschild-Mancinelli K."/>
            <person name="Lyhne E.K."/>
            <person name="Kogle M.E."/>
            <person name="Barry K."/>
            <person name="Clum A."/>
            <person name="Na H."/>
            <person name="Ledsgaard L."/>
            <person name="Lin J."/>
            <person name="Lipzen A."/>
            <person name="Kuo A."/>
            <person name="Riley R."/>
            <person name="Mondo S."/>
            <person name="Labutti K."/>
            <person name="Haridas S."/>
            <person name="Pangalinan J."/>
            <person name="Salamov A.A."/>
            <person name="Simmons B.A."/>
            <person name="Magnuson J.K."/>
            <person name="Chen J."/>
            <person name="Drula E."/>
            <person name="Henrissat B."/>
            <person name="Wiebenga A."/>
            <person name="Lubbers R.J."/>
            <person name="Gomes A.C."/>
            <person name="Makela M.R."/>
            <person name="Stajich J."/>
            <person name="Grigoriev I.V."/>
            <person name="Mortensen U.H."/>
            <person name="De Vries R.P."/>
            <person name="Baker S.E."/>
            <person name="Andersen M.R."/>
        </authorList>
    </citation>
    <scope>NUCLEOTIDE SEQUENCE [LARGE SCALE GENOMIC DNA]</scope>
    <source>
        <strain evidence="2 3">CBS 123904</strain>
    </source>
</reference>
<proteinExistence type="predicted"/>
<organism evidence="2 3">
    <name type="scientific">Aspergillus pseudoustus</name>
    <dbReference type="NCBI Taxonomy" id="1810923"/>
    <lineage>
        <taxon>Eukaryota</taxon>
        <taxon>Fungi</taxon>
        <taxon>Dikarya</taxon>
        <taxon>Ascomycota</taxon>
        <taxon>Pezizomycotina</taxon>
        <taxon>Eurotiomycetes</taxon>
        <taxon>Eurotiomycetidae</taxon>
        <taxon>Eurotiales</taxon>
        <taxon>Aspergillaceae</taxon>
        <taxon>Aspergillus</taxon>
        <taxon>Aspergillus subgen. Nidulantes</taxon>
    </lineage>
</organism>
<comment type="caution">
    <text evidence="2">The sequence shown here is derived from an EMBL/GenBank/DDBJ whole genome shotgun (WGS) entry which is preliminary data.</text>
</comment>
<evidence type="ECO:0000313" key="2">
    <source>
        <dbReference type="EMBL" id="KAL2829047.1"/>
    </source>
</evidence>
<accession>A0ABR4IQ71</accession>
<evidence type="ECO:0000256" key="1">
    <source>
        <dbReference type="SAM" id="SignalP"/>
    </source>
</evidence>
<dbReference type="EMBL" id="JBFXLU010000347">
    <property type="protein sequence ID" value="KAL2829047.1"/>
    <property type="molecule type" value="Genomic_DNA"/>
</dbReference>
<keyword evidence="3" id="KW-1185">Reference proteome</keyword>
<sequence>MRPNLPTTLLALTTPFLFPSSIFTFAQSTETESESCDVDSYHDCIDPIAIGSQSLSFEPLFPSPLSFTYAFDVQNATELASESLRPGEEQVPDSKVAFWLEYDDATLTPSARHETYMAVLLNPNITGSPEGGHNGCDGVWGATCSRNLIRFLKEQMAGKSIAATATLSSAIADAKSPSRFGGAADEAAGLGCPDGLFEEVYYGAGMPGFFGGKEETIAMENGESTSILPSGNVTHPFISERILDTAREDLMDRAAVALLARVPLEGDLYTDVANIQLDIVCAAAEEVSEDEYSSEFTFETDGRGEELADIFGSGEERDAAQGNRWSSGLAIAVGILGVVRVVV</sequence>
<gene>
    <name evidence="2" type="ORF">BJY01DRAFT_255183</name>
</gene>
<name>A0ABR4IQ71_9EURO</name>
<protein>
    <submittedName>
        <fullName evidence="2">Uncharacterized protein</fullName>
    </submittedName>
</protein>
<feature type="chain" id="PRO_5047522998" evidence="1">
    <location>
        <begin position="29"/>
        <end position="343"/>
    </location>
</feature>